<evidence type="ECO:0000256" key="11">
    <source>
        <dbReference type="RuleBase" id="RU004001"/>
    </source>
</evidence>
<protein>
    <recommendedName>
        <fullName evidence="11">ATP synthase subunit gamma</fullName>
    </recommendedName>
</protein>
<evidence type="ECO:0000313" key="13">
    <source>
        <dbReference type="Proteomes" id="UP000230750"/>
    </source>
</evidence>
<keyword evidence="3 11" id="KW-0813">Transport</keyword>
<dbReference type="GO" id="GO:0046933">
    <property type="term" value="F:proton-transporting ATP synthase activity, rotational mechanism"/>
    <property type="evidence" value="ECO:0007669"/>
    <property type="project" value="InterPro"/>
</dbReference>
<evidence type="ECO:0000256" key="7">
    <source>
        <dbReference type="ARBA" id="ARBA00023128"/>
    </source>
</evidence>
<dbReference type="CDD" id="cd12151">
    <property type="entry name" value="F1-ATPase_gamma"/>
    <property type="match status" value="1"/>
</dbReference>
<proteinExistence type="inferred from homology"/>
<dbReference type="NCBIfam" id="TIGR01146">
    <property type="entry name" value="ATPsyn_F1gamma"/>
    <property type="match status" value="1"/>
</dbReference>
<keyword evidence="7" id="KW-0496">Mitochondrion</keyword>
<dbReference type="GO" id="GO:0045259">
    <property type="term" value="C:proton-transporting ATP synthase complex"/>
    <property type="evidence" value="ECO:0007669"/>
    <property type="project" value="UniProtKB-KW"/>
</dbReference>
<comment type="subunit">
    <text evidence="11">F-type ATPases have 2 components, CF(1) - the catalytic core - and CF(0) - the membrane proton channel. CF(1) and CF(0) have multiple subunits.</text>
</comment>
<organism evidence="12 13">
    <name type="scientific">Stichopus japonicus</name>
    <name type="common">Sea cucumber</name>
    <dbReference type="NCBI Taxonomy" id="307972"/>
    <lineage>
        <taxon>Eukaryota</taxon>
        <taxon>Metazoa</taxon>
        <taxon>Echinodermata</taxon>
        <taxon>Eleutherozoa</taxon>
        <taxon>Echinozoa</taxon>
        <taxon>Holothuroidea</taxon>
        <taxon>Aspidochirotacea</taxon>
        <taxon>Aspidochirotida</taxon>
        <taxon>Stichopodidae</taxon>
        <taxon>Apostichopus</taxon>
    </lineage>
</organism>
<dbReference type="Pfam" id="PF00231">
    <property type="entry name" value="ATP-synt"/>
    <property type="match status" value="1"/>
</dbReference>
<dbReference type="FunFam" id="3.40.1380.10:FF:000003">
    <property type="entry name" value="ATP synthase subunit gamma"/>
    <property type="match status" value="1"/>
</dbReference>
<dbReference type="GO" id="GO:0005743">
    <property type="term" value="C:mitochondrial inner membrane"/>
    <property type="evidence" value="ECO:0007669"/>
    <property type="project" value="UniProtKB-SubCell"/>
</dbReference>
<evidence type="ECO:0000256" key="8">
    <source>
        <dbReference type="ARBA" id="ARBA00023136"/>
    </source>
</evidence>
<keyword evidence="8" id="KW-0472">Membrane</keyword>
<dbReference type="AlphaFoldDB" id="A0A2G8KHE8"/>
<name>A0A2G8KHE8_STIJA</name>
<sequence length="235" mass="25951">MAMELQPSTMQQKFLPGETENHLIIAVSSDRGLCGGIHSHISKAVKASILEKEDKSNVKLIIIGDKPGPSFRGMWMISGGAIFSDKIMFSINDYGRKTPSFQDASNVASALLGSGYEFDTGEILFNRFRSVISYKTTSQPVFPVNVLAESDKMTIYDDVDSDILRNYSEFQLASILYSTMMESNCSEQSSRMTAMDNATKNAGEMIDKLTLQFNRTRQAVITRELIEIISGAAAL</sequence>
<dbReference type="PANTHER" id="PTHR11693">
    <property type="entry name" value="ATP SYNTHASE GAMMA CHAIN"/>
    <property type="match status" value="1"/>
</dbReference>
<dbReference type="Proteomes" id="UP000230750">
    <property type="component" value="Unassembled WGS sequence"/>
</dbReference>
<dbReference type="PROSITE" id="PS00153">
    <property type="entry name" value="ATPASE_GAMMA"/>
    <property type="match status" value="1"/>
</dbReference>
<dbReference type="SUPFAM" id="SSF52943">
    <property type="entry name" value="ATP synthase (F1-ATPase), gamma subunit"/>
    <property type="match status" value="1"/>
</dbReference>
<dbReference type="InterPro" id="IPR023632">
    <property type="entry name" value="ATP_synth_F1_gsu_CS"/>
</dbReference>
<dbReference type="InterPro" id="IPR035968">
    <property type="entry name" value="ATP_synth_F1_ATPase_gsu"/>
</dbReference>
<keyword evidence="9 11" id="KW-0139">CF(1)</keyword>
<comment type="subcellular location">
    <subcellularLocation>
        <location evidence="1">Mitochondrion inner membrane</location>
        <topology evidence="1">Peripheral membrane protein</topology>
    </subcellularLocation>
</comment>
<reference evidence="12 13" key="1">
    <citation type="journal article" date="2017" name="PLoS Biol.">
        <title>The sea cucumber genome provides insights into morphological evolution and visceral regeneration.</title>
        <authorList>
            <person name="Zhang X."/>
            <person name="Sun L."/>
            <person name="Yuan J."/>
            <person name="Sun Y."/>
            <person name="Gao Y."/>
            <person name="Zhang L."/>
            <person name="Li S."/>
            <person name="Dai H."/>
            <person name="Hamel J.F."/>
            <person name="Liu C."/>
            <person name="Yu Y."/>
            <person name="Liu S."/>
            <person name="Lin W."/>
            <person name="Guo K."/>
            <person name="Jin S."/>
            <person name="Xu P."/>
            <person name="Storey K.B."/>
            <person name="Huan P."/>
            <person name="Zhang T."/>
            <person name="Zhou Y."/>
            <person name="Zhang J."/>
            <person name="Lin C."/>
            <person name="Li X."/>
            <person name="Xing L."/>
            <person name="Huo D."/>
            <person name="Sun M."/>
            <person name="Wang L."/>
            <person name="Mercier A."/>
            <person name="Li F."/>
            <person name="Yang H."/>
            <person name="Xiang J."/>
        </authorList>
    </citation>
    <scope>NUCLEOTIDE SEQUENCE [LARGE SCALE GENOMIC DNA]</scope>
    <source>
        <strain evidence="12">Shaxun</strain>
        <tissue evidence="12">Muscle</tissue>
    </source>
</reference>
<comment type="caution">
    <text evidence="12">The sequence shown here is derived from an EMBL/GenBank/DDBJ whole genome shotgun (WGS) entry which is preliminary data.</text>
</comment>
<dbReference type="Gene3D" id="3.40.1380.10">
    <property type="match status" value="1"/>
</dbReference>
<keyword evidence="5" id="KW-0999">Mitochondrion inner membrane</keyword>
<dbReference type="InterPro" id="IPR000131">
    <property type="entry name" value="ATP_synth_F1_gsu"/>
</dbReference>
<keyword evidence="10 11" id="KW-0066">ATP synthesis</keyword>
<evidence type="ECO:0000256" key="2">
    <source>
        <dbReference type="ARBA" id="ARBA00007681"/>
    </source>
</evidence>
<comment type="similarity">
    <text evidence="2 11">Belongs to the ATPase gamma chain family.</text>
</comment>
<dbReference type="FunFam" id="1.10.287.80:FF:000013">
    <property type="entry name" value="ATP synthase subunit gamma, mitochondrial"/>
    <property type="match status" value="1"/>
</dbReference>
<evidence type="ECO:0000256" key="10">
    <source>
        <dbReference type="ARBA" id="ARBA00023310"/>
    </source>
</evidence>
<dbReference type="OrthoDB" id="239812at2759"/>
<dbReference type="PRINTS" id="PR00126">
    <property type="entry name" value="ATPASEGAMMA"/>
</dbReference>
<keyword evidence="13" id="KW-1185">Reference proteome</keyword>
<keyword evidence="4 11" id="KW-0375">Hydrogen ion transport</keyword>
<keyword evidence="6 11" id="KW-0406">Ion transport</keyword>
<dbReference type="PANTHER" id="PTHR11693:SF22">
    <property type="entry name" value="ATP SYNTHASE SUBUNIT GAMMA, MITOCHONDRIAL"/>
    <property type="match status" value="1"/>
</dbReference>
<evidence type="ECO:0000256" key="1">
    <source>
        <dbReference type="ARBA" id="ARBA00004637"/>
    </source>
</evidence>
<evidence type="ECO:0000256" key="3">
    <source>
        <dbReference type="ARBA" id="ARBA00022448"/>
    </source>
</evidence>
<dbReference type="Gene3D" id="1.10.287.80">
    <property type="entry name" value="ATP synthase, gamma subunit, helix hairpin domain"/>
    <property type="match status" value="1"/>
</dbReference>
<dbReference type="EMBL" id="MRZV01000581">
    <property type="protein sequence ID" value="PIK47416.1"/>
    <property type="molecule type" value="Genomic_DNA"/>
</dbReference>
<evidence type="ECO:0000256" key="9">
    <source>
        <dbReference type="ARBA" id="ARBA00023196"/>
    </source>
</evidence>
<evidence type="ECO:0000256" key="6">
    <source>
        <dbReference type="ARBA" id="ARBA00023065"/>
    </source>
</evidence>
<gene>
    <name evidence="12" type="ORF">BSL78_15709</name>
</gene>
<dbReference type="STRING" id="307972.A0A2G8KHE8"/>
<evidence type="ECO:0000256" key="5">
    <source>
        <dbReference type="ARBA" id="ARBA00022792"/>
    </source>
</evidence>
<evidence type="ECO:0000313" key="12">
    <source>
        <dbReference type="EMBL" id="PIK47416.1"/>
    </source>
</evidence>
<evidence type="ECO:0000256" key="4">
    <source>
        <dbReference type="ARBA" id="ARBA00022781"/>
    </source>
</evidence>
<accession>A0A2G8KHE8</accession>